<dbReference type="InterPro" id="IPR030389">
    <property type="entry name" value="G_FEOB_dom"/>
</dbReference>
<dbReference type="InterPro" id="IPR011640">
    <property type="entry name" value="Fe2_transport_prot_B_C"/>
</dbReference>
<dbReference type="InterPro" id="IPR050860">
    <property type="entry name" value="FeoB_GTPase"/>
</dbReference>
<dbReference type="PANTHER" id="PTHR43185">
    <property type="entry name" value="FERROUS IRON TRANSPORT PROTEIN B"/>
    <property type="match status" value="1"/>
</dbReference>
<gene>
    <name evidence="15" type="primary">feoB</name>
    <name evidence="15" type="ORF">INF28_11050</name>
</gene>
<keyword evidence="9 13" id="KW-0472">Membrane</keyword>
<dbReference type="GO" id="GO:0005525">
    <property type="term" value="F:GTP binding"/>
    <property type="evidence" value="ECO:0007669"/>
    <property type="project" value="UniProtKB-KW"/>
</dbReference>
<comment type="similarity">
    <text evidence="13">Belongs to the TRAFAC class TrmE-Era-EngA-EngB-Septin-like GTPase superfamily. FeoB GTPase (TC 9.A.8) family.</text>
</comment>
<feature type="transmembrane region" description="Helical" evidence="13">
    <location>
        <begin position="449"/>
        <end position="468"/>
    </location>
</feature>
<evidence type="ECO:0000256" key="11">
    <source>
        <dbReference type="PIRSR" id="PIRSR603373-1"/>
    </source>
</evidence>
<keyword evidence="12" id="KW-0460">Magnesium</keyword>
<sequence>MPDSYRILLAGNPNVGKSTIFNALTGLKQHTGNWAGKTVDLAHGSFRQNGNHFLVQDLPGTYSILSDSPEEKIARDAICFSPTDLVLVIADATCLERNLNLILQIAELTPHTALCINLLDEAKRKSISINLTALQEHLGIPVIGISARQKKDIRRLKCFIEKQIRYPEQTSPVPIEYSNSVEKAITSISKSISGLPFQTFSQRFTAVKILEGNTLSGQLLDTFALTSAQRARIIFETEKIRNKLKEEGITPHQLQAELTAACGRTSCRIYANCSAQAPIPNNRSIRADQILTSRLFGIPIILGFLALLLWITIAGANYPSQLLMKFFSWLKPYLSQVLSVLHIPSAANSLFIDGIYYTAAWVTSVMLPPMMIFFPLFTLLEDLGYLPRLAFNLDRFFQKAGSCGKQALTMCMGLGCNAVGVTGCRIISSPRERLAAMITNCFMPCNGRFSLLITLSTIYIGSLCTNAFSSVAAAGFVLLLIVFGILITLLLTRLLTWMQHSAVKTPFTLELPPFRKPQITQTLIRSLLDRTLHILSRALRVSAPAGAVIWLLANQSINGTSLLHLCAGALDPFARLMGLDGMILLAFLLALPANEIVLPIILMGYLTGTQLMDTASITSLSTVLAENGWTVLTAVNVMLFSLLHFPCATTLWTIKKETGSLGWTALAFLIPSATAVVCCMLTTAIWNLCSFL</sequence>
<proteinExistence type="inferred from homology"/>
<evidence type="ECO:0000256" key="1">
    <source>
        <dbReference type="ARBA" id="ARBA00003926"/>
    </source>
</evidence>
<keyword evidence="7 13" id="KW-1133">Transmembrane helix</keyword>
<evidence type="ECO:0000256" key="7">
    <source>
        <dbReference type="ARBA" id="ARBA00022989"/>
    </source>
</evidence>
<feature type="transmembrane region" description="Helical" evidence="13">
    <location>
        <begin position="295"/>
        <end position="313"/>
    </location>
</feature>
<evidence type="ECO:0000256" key="4">
    <source>
        <dbReference type="ARBA" id="ARBA00022475"/>
    </source>
</evidence>
<dbReference type="RefSeq" id="WP_226393535.1">
    <property type="nucleotide sequence ID" value="NZ_JADCKB010000030.1"/>
</dbReference>
<dbReference type="InterPro" id="IPR041069">
    <property type="entry name" value="FeoB_Cyto"/>
</dbReference>
<evidence type="ECO:0000313" key="16">
    <source>
        <dbReference type="Proteomes" id="UP000806542"/>
    </source>
</evidence>
<keyword evidence="3 13" id="KW-0813">Transport</keyword>
<evidence type="ECO:0000256" key="9">
    <source>
        <dbReference type="ARBA" id="ARBA00023136"/>
    </source>
</evidence>
<accession>A0A9D5M2A5</accession>
<dbReference type="Proteomes" id="UP000806542">
    <property type="component" value="Unassembled WGS sequence"/>
</dbReference>
<feature type="binding site" evidence="11">
    <location>
        <begin position="36"/>
        <end position="40"/>
    </location>
    <ligand>
        <name>GTP</name>
        <dbReference type="ChEBI" id="CHEBI:37565"/>
        <label>1</label>
    </ligand>
</feature>
<reference evidence="15" key="1">
    <citation type="submission" date="2020-10" db="EMBL/GenBank/DDBJ databases">
        <title>ChiBAC.</title>
        <authorList>
            <person name="Zenner C."/>
            <person name="Hitch T.C.A."/>
            <person name="Clavel T."/>
        </authorList>
    </citation>
    <scope>NUCLEOTIDE SEQUENCE</scope>
    <source>
        <strain evidence="15">DSM 107454</strain>
    </source>
</reference>
<feature type="binding site" evidence="11">
    <location>
        <begin position="57"/>
        <end position="60"/>
    </location>
    <ligand>
        <name>GTP</name>
        <dbReference type="ChEBI" id="CHEBI:37565"/>
        <label>1</label>
    </ligand>
</feature>
<comment type="caution">
    <text evidence="15">The sequence shown here is derived from an EMBL/GenBank/DDBJ whole genome shotgun (WGS) entry which is preliminary data.</text>
</comment>
<keyword evidence="16" id="KW-1185">Reference proteome</keyword>
<feature type="binding site" evidence="11">
    <location>
        <begin position="117"/>
        <end position="120"/>
    </location>
    <ligand>
        <name>GTP</name>
        <dbReference type="ChEBI" id="CHEBI:37565"/>
        <label>1</label>
    </ligand>
</feature>
<evidence type="ECO:0000256" key="6">
    <source>
        <dbReference type="ARBA" id="ARBA00022741"/>
    </source>
</evidence>
<dbReference type="PROSITE" id="PS51711">
    <property type="entry name" value="G_FEOB"/>
    <property type="match status" value="1"/>
</dbReference>
<protein>
    <recommendedName>
        <fullName evidence="10 13">Ferrous iron transport protein B</fullName>
    </recommendedName>
</protein>
<feature type="binding site" evidence="12">
    <location>
        <position position="23"/>
    </location>
    <ligand>
        <name>Mg(2+)</name>
        <dbReference type="ChEBI" id="CHEBI:18420"/>
        <label>2</label>
    </ligand>
</feature>
<dbReference type="GO" id="GO:0005886">
    <property type="term" value="C:plasma membrane"/>
    <property type="evidence" value="ECO:0007669"/>
    <property type="project" value="UniProtKB-SubCell"/>
</dbReference>
<feature type="transmembrane region" description="Helical" evidence="13">
    <location>
        <begin position="628"/>
        <end position="654"/>
    </location>
</feature>
<evidence type="ECO:0000259" key="14">
    <source>
        <dbReference type="PROSITE" id="PS51711"/>
    </source>
</evidence>
<evidence type="ECO:0000256" key="3">
    <source>
        <dbReference type="ARBA" id="ARBA00022448"/>
    </source>
</evidence>
<feature type="transmembrane region" description="Helical" evidence="13">
    <location>
        <begin position="666"/>
        <end position="686"/>
    </location>
</feature>
<dbReference type="Gene3D" id="1.10.287.1770">
    <property type="match status" value="1"/>
</dbReference>
<comment type="subcellular location">
    <subcellularLocation>
        <location evidence="2 13">Cell membrane</location>
        <topology evidence="2 13">Multi-pass membrane protein</topology>
    </subcellularLocation>
</comment>
<evidence type="ECO:0000256" key="10">
    <source>
        <dbReference type="NCBIfam" id="TIGR00437"/>
    </source>
</evidence>
<feature type="binding site" evidence="11">
    <location>
        <begin position="11"/>
        <end position="18"/>
    </location>
    <ligand>
        <name>GTP</name>
        <dbReference type="ChEBI" id="CHEBI:37565"/>
        <label>1</label>
    </ligand>
</feature>
<dbReference type="InterPro" id="IPR011642">
    <property type="entry name" value="Gate_dom"/>
</dbReference>
<feature type="transmembrane region" description="Helical" evidence="13">
    <location>
        <begin position="333"/>
        <end position="352"/>
    </location>
</feature>
<keyword evidence="4" id="KW-1003">Cell membrane</keyword>
<feature type="transmembrane region" description="Helical" evidence="13">
    <location>
        <begin position="474"/>
        <end position="495"/>
    </location>
</feature>
<feature type="binding site" evidence="12">
    <location>
        <position position="26"/>
    </location>
    <ligand>
        <name>Mg(2+)</name>
        <dbReference type="ChEBI" id="CHEBI:18420"/>
        <label>2</label>
    </ligand>
</feature>
<evidence type="ECO:0000313" key="15">
    <source>
        <dbReference type="EMBL" id="MBE5040995.1"/>
    </source>
</evidence>
<keyword evidence="12" id="KW-0479">Metal-binding</keyword>
<keyword evidence="13" id="KW-0406">Ion transport</keyword>
<comment type="function">
    <text evidence="1 13">Probable transporter of a GTP-driven Fe(2+) uptake system.</text>
</comment>
<dbReference type="Gene3D" id="3.40.50.300">
    <property type="entry name" value="P-loop containing nucleotide triphosphate hydrolases"/>
    <property type="match status" value="1"/>
</dbReference>
<dbReference type="Pfam" id="PF07670">
    <property type="entry name" value="Gate"/>
    <property type="match status" value="2"/>
</dbReference>
<keyword evidence="13" id="KW-0408">Iron</keyword>
<feature type="transmembrane region" description="Helical" evidence="13">
    <location>
        <begin position="583"/>
        <end position="608"/>
    </location>
</feature>
<feature type="binding site" evidence="12">
    <location>
        <position position="22"/>
    </location>
    <ligand>
        <name>Mg(2+)</name>
        <dbReference type="ChEBI" id="CHEBI:18420"/>
        <label>1</label>
    </ligand>
</feature>
<dbReference type="AlphaFoldDB" id="A0A9D5M2A5"/>
<keyword evidence="8 11" id="KW-0342">GTP-binding</keyword>
<dbReference type="PANTHER" id="PTHR43185:SF2">
    <property type="entry name" value="FERROUS IRON TRANSPORT PROTEIN B"/>
    <property type="match status" value="1"/>
</dbReference>
<feature type="binding site" evidence="12">
    <location>
        <position position="25"/>
    </location>
    <ligand>
        <name>Mg(2+)</name>
        <dbReference type="ChEBI" id="CHEBI:18420"/>
        <label>2</label>
    </ligand>
</feature>
<dbReference type="CDD" id="cd01879">
    <property type="entry name" value="FeoB"/>
    <property type="match status" value="1"/>
</dbReference>
<dbReference type="Pfam" id="PF17910">
    <property type="entry name" value="FeoB_Cyto"/>
    <property type="match status" value="1"/>
</dbReference>
<dbReference type="NCBIfam" id="TIGR00437">
    <property type="entry name" value="feoB"/>
    <property type="match status" value="1"/>
</dbReference>
<keyword evidence="5 13" id="KW-0812">Transmembrane</keyword>
<feature type="domain" description="FeoB-type G" evidence="14">
    <location>
        <begin position="4"/>
        <end position="166"/>
    </location>
</feature>
<dbReference type="GO" id="GO:0015093">
    <property type="term" value="F:ferrous iron transmembrane transporter activity"/>
    <property type="evidence" value="ECO:0007669"/>
    <property type="project" value="UniProtKB-UniRule"/>
</dbReference>
<feature type="transmembrane region" description="Helical" evidence="13">
    <location>
        <begin position="359"/>
        <end position="380"/>
    </location>
</feature>
<evidence type="ECO:0000256" key="8">
    <source>
        <dbReference type="ARBA" id="ARBA00023134"/>
    </source>
</evidence>
<keyword evidence="6 11" id="KW-0547">Nucleotide-binding</keyword>
<evidence type="ECO:0000256" key="13">
    <source>
        <dbReference type="RuleBase" id="RU362098"/>
    </source>
</evidence>
<dbReference type="Pfam" id="PF02421">
    <property type="entry name" value="FeoB_N"/>
    <property type="match status" value="1"/>
</dbReference>
<feature type="transmembrane region" description="Helical" evidence="13">
    <location>
        <begin position="407"/>
        <end position="428"/>
    </location>
</feature>
<dbReference type="EMBL" id="JADCKB010000030">
    <property type="protein sequence ID" value="MBE5040995.1"/>
    <property type="molecule type" value="Genomic_DNA"/>
</dbReference>
<evidence type="ECO:0000256" key="2">
    <source>
        <dbReference type="ARBA" id="ARBA00004651"/>
    </source>
</evidence>
<dbReference type="InterPro" id="IPR003373">
    <property type="entry name" value="Fe2_transport_prot-B"/>
</dbReference>
<name>A0A9D5M2A5_9FIRM</name>
<dbReference type="SUPFAM" id="SSF52540">
    <property type="entry name" value="P-loop containing nucleoside triphosphate hydrolases"/>
    <property type="match status" value="1"/>
</dbReference>
<dbReference type="Pfam" id="PF07664">
    <property type="entry name" value="FeoB_C"/>
    <property type="match status" value="1"/>
</dbReference>
<organism evidence="15 16">
    <name type="scientific">Ructibacterium gallinarum</name>
    <dbReference type="NCBI Taxonomy" id="2779355"/>
    <lineage>
        <taxon>Bacteria</taxon>
        <taxon>Bacillati</taxon>
        <taxon>Bacillota</taxon>
        <taxon>Clostridia</taxon>
        <taxon>Eubacteriales</taxon>
        <taxon>Oscillospiraceae</taxon>
        <taxon>Ructibacterium</taxon>
    </lineage>
</organism>
<dbReference type="GO" id="GO:0046872">
    <property type="term" value="F:metal ion binding"/>
    <property type="evidence" value="ECO:0007669"/>
    <property type="project" value="UniProtKB-KW"/>
</dbReference>
<keyword evidence="13" id="KW-0410">Iron transport</keyword>
<dbReference type="InterPro" id="IPR027417">
    <property type="entry name" value="P-loop_NTPase"/>
</dbReference>
<evidence type="ECO:0000256" key="5">
    <source>
        <dbReference type="ARBA" id="ARBA00022692"/>
    </source>
</evidence>
<evidence type="ECO:0000256" key="12">
    <source>
        <dbReference type="PIRSR" id="PIRSR603373-2"/>
    </source>
</evidence>